<feature type="region of interest" description="Disordered" evidence="1">
    <location>
        <begin position="1"/>
        <end position="22"/>
    </location>
</feature>
<protein>
    <submittedName>
        <fullName evidence="2">DUF1864 domain-containing protein</fullName>
    </submittedName>
</protein>
<name>A0A365H9F2_9ACTN</name>
<evidence type="ECO:0000256" key="1">
    <source>
        <dbReference type="SAM" id="MobiDB-lite"/>
    </source>
</evidence>
<dbReference type="Proteomes" id="UP000251891">
    <property type="component" value="Unassembled WGS sequence"/>
</dbReference>
<organism evidence="2 3">
    <name type="scientific">Actinomadura craniellae</name>
    <dbReference type="NCBI Taxonomy" id="2231787"/>
    <lineage>
        <taxon>Bacteria</taxon>
        <taxon>Bacillati</taxon>
        <taxon>Actinomycetota</taxon>
        <taxon>Actinomycetes</taxon>
        <taxon>Streptosporangiales</taxon>
        <taxon>Thermomonosporaceae</taxon>
        <taxon>Actinomadura</taxon>
    </lineage>
</organism>
<dbReference type="EMBL" id="QLYX01000003">
    <property type="protein sequence ID" value="RAY15649.1"/>
    <property type="molecule type" value="Genomic_DNA"/>
</dbReference>
<dbReference type="Pfam" id="PF08933">
    <property type="entry name" value="PrnB"/>
    <property type="match status" value="1"/>
</dbReference>
<dbReference type="GO" id="GO:0020037">
    <property type="term" value="F:heme binding"/>
    <property type="evidence" value="ECO:0007669"/>
    <property type="project" value="InterPro"/>
</dbReference>
<accession>A0A365H9F2</accession>
<proteinExistence type="predicted"/>
<dbReference type="InterPro" id="IPR037217">
    <property type="entry name" value="Trp/Indoleamine_2_3_dOase-like"/>
</dbReference>
<dbReference type="AlphaFoldDB" id="A0A365H9F2"/>
<reference evidence="2 3" key="1">
    <citation type="submission" date="2018-06" db="EMBL/GenBank/DDBJ databases">
        <title>Actinomadura craniellae sp. nov. isolated from marine sponge Craniella sp.</title>
        <authorList>
            <person name="Li L."/>
            <person name="Xu Q.H."/>
            <person name="Lin H.W."/>
            <person name="Lu Y.H."/>
        </authorList>
    </citation>
    <scope>NUCLEOTIDE SEQUENCE [LARGE SCALE GENOMIC DNA]</scope>
    <source>
        <strain evidence="2 3">LHW63021</strain>
    </source>
</reference>
<dbReference type="GO" id="GO:0046872">
    <property type="term" value="F:metal ion binding"/>
    <property type="evidence" value="ECO:0007669"/>
    <property type="project" value="InterPro"/>
</dbReference>
<comment type="caution">
    <text evidence="2">The sequence shown here is derived from an EMBL/GenBank/DDBJ whole genome shotgun (WGS) entry which is preliminary data.</text>
</comment>
<evidence type="ECO:0000313" key="3">
    <source>
        <dbReference type="Proteomes" id="UP000251891"/>
    </source>
</evidence>
<dbReference type="Gene3D" id="1.20.58.480">
    <property type="match status" value="1"/>
</dbReference>
<dbReference type="InterPro" id="IPR015029">
    <property type="entry name" value="PrnB"/>
</dbReference>
<dbReference type="Gene3D" id="1.20.58.600">
    <property type="match status" value="1"/>
</dbReference>
<gene>
    <name evidence="2" type="ORF">DPM19_07625</name>
</gene>
<dbReference type="SUPFAM" id="SSF140959">
    <property type="entry name" value="Indolic compounds 2,3-dioxygenase-like"/>
    <property type="match status" value="1"/>
</dbReference>
<sequence>MTELGRVVGDDGQGRATCGPLGGQGVQAMDAAAVDRFDRWIRQEFVERNTELEEAYFSARREIVHDPHLDTIKRMIRTDGAKLIAPIVEDGGMPPGAQERYRLLGAVGFYLASCRRHEVDGPDGAEELSAAWSLANLLGSSLGVVPRFVFAHQSFYNPAVHDAYRTFTSLDDESVFITYNALAALAYRRAAHALRSVPPMGVSNPMATYLLEDARAALDDVMEFQRTLGRTLDVDRFFFNVRPYFKPYRVGGTEYRGANAGDFSAINELDVLLGLCDPRDPFYQGILAEKRPYLPPEDQARLRGVVTAESLLEAFLREAAAGPVTPRLRENAEHFLALCRAHGTASSFHHHKLVKPFLEEPARDAPEERRKGITASGPPLEVVMAWLARLSDLRAARDLPGSARLALERLRNLIADGARTDG</sequence>
<evidence type="ECO:0000313" key="2">
    <source>
        <dbReference type="EMBL" id="RAY15649.1"/>
    </source>
</evidence>
<keyword evidence="3" id="KW-1185">Reference proteome</keyword>
<dbReference type="GO" id="GO:0019441">
    <property type="term" value="P:L-tryptophan catabolic process to kynurenine"/>
    <property type="evidence" value="ECO:0007669"/>
    <property type="project" value="InterPro"/>
</dbReference>